<organism evidence="4 5">
    <name type="scientific">Hermanssonia centrifuga</name>
    <dbReference type="NCBI Taxonomy" id="98765"/>
    <lineage>
        <taxon>Eukaryota</taxon>
        <taxon>Fungi</taxon>
        <taxon>Dikarya</taxon>
        <taxon>Basidiomycota</taxon>
        <taxon>Agaricomycotina</taxon>
        <taxon>Agaricomycetes</taxon>
        <taxon>Polyporales</taxon>
        <taxon>Meruliaceae</taxon>
        <taxon>Hermanssonia</taxon>
    </lineage>
</organism>
<dbReference type="InterPro" id="IPR001223">
    <property type="entry name" value="Glyco_hydro18_cat"/>
</dbReference>
<feature type="signal peptide" evidence="2">
    <location>
        <begin position="1"/>
        <end position="20"/>
    </location>
</feature>
<protein>
    <recommendedName>
        <fullName evidence="3">GH18 domain-containing protein</fullName>
    </recommendedName>
</protein>
<feature type="chain" id="PRO_5015362214" description="GH18 domain-containing protein" evidence="2">
    <location>
        <begin position="21"/>
        <end position="221"/>
    </location>
</feature>
<evidence type="ECO:0000313" key="4">
    <source>
        <dbReference type="EMBL" id="PSS35454.1"/>
    </source>
</evidence>
<proteinExistence type="predicted"/>
<keyword evidence="2" id="KW-0732">Signal</keyword>
<evidence type="ECO:0000313" key="5">
    <source>
        <dbReference type="Proteomes" id="UP000186601"/>
    </source>
</evidence>
<comment type="caution">
    <text evidence="4">The sequence shown here is derived from an EMBL/GenBank/DDBJ whole genome shotgun (WGS) entry which is preliminary data.</text>
</comment>
<sequence length="221" mass="23301">MLQIGWTSVALSFIPPLVQCVPVSDRFGFPHLPRQNEVITETVVSTFMETSTAITFTTVTSTSSALSTVSMSTATSASSTLDNPGLTQPASATSSVPSDEVVLFLPPGAHMVTTSAPTSPTTGTQSATSSLPSPTPSSSEIAKRQVMAYYPDWAAGTFPPEKIDFNRFDWIDFAFAVPNADFSLGWDGSDDAPDLLRRLVAAAHGSGKYVKLSVGGWTGSK</sequence>
<dbReference type="Gene3D" id="3.20.20.80">
    <property type="entry name" value="Glycosidases"/>
    <property type="match status" value="1"/>
</dbReference>
<evidence type="ECO:0000256" key="1">
    <source>
        <dbReference type="SAM" id="MobiDB-lite"/>
    </source>
</evidence>
<name>A0A2R6RZJ8_9APHY</name>
<dbReference type="STRING" id="98765.A0A2R6RZJ8"/>
<feature type="region of interest" description="Disordered" evidence="1">
    <location>
        <begin position="113"/>
        <end position="139"/>
    </location>
</feature>
<reference evidence="4 5" key="1">
    <citation type="submission" date="2018-02" db="EMBL/GenBank/DDBJ databases">
        <title>Genome sequence of the basidiomycete white-rot fungus Phlebia centrifuga.</title>
        <authorList>
            <person name="Granchi Z."/>
            <person name="Peng M."/>
            <person name="de Vries R.P."/>
            <person name="Hilden K."/>
            <person name="Makela M.R."/>
            <person name="Grigoriev I."/>
            <person name="Riley R."/>
        </authorList>
    </citation>
    <scope>NUCLEOTIDE SEQUENCE [LARGE SCALE GENOMIC DNA]</scope>
    <source>
        <strain evidence="4 5">FBCC195</strain>
    </source>
</reference>
<dbReference type="PROSITE" id="PS51910">
    <property type="entry name" value="GH18_2"/>
    <property type="match status" value="1"/>
</dbReference>
<accession>A0A2R6RZJ8</accession>
<feature type="domain" description="GH18" evidence="3">
    <location>
        <begin position="144"/>
        <end position="221"/>
    </location>
</feature>
<dbReference type="InterPro" id="IPR017853">
    <property type="entry name" value="GH"/>
</dbReference>
<dbReference type="EMBL" id="MLYV02000126">
    <property type="protein sequence ID" value="PSS35454.1"/>
    <property type="molecule type" value="Genomic_DNA"/>
</dbReference>
<dbReference type="OrthoDB" id="73875at2759"/>
<gene>
    <name evidence="4" type="ORF">PHLCEN_2v1609</name>
</gene>
<evidence type="ECO:0000256" key="2">
    <source>
        <dbReference type="SAM" id="SignalP"/>
    </source>
</evidence>
<keyword evidence="5" id="KW-1185">Reference proteome</keyword>
<evidence type="ECO:0000259" key="3">
    <source>
        <dbReference type="PROSITE" id="PS51910"/>
    </source>
</evidence>
<dbReference type="Proteomes" id="UP000186601">
    <property type="component" value="Unassembled WGS sequence"/>
</dbReference>
<dbReference type="AlphaFoldDB" id="A0A2R6RZJ8"/>
<dbReference type="GO" id="GO:0005975">
    <property type="term" value="P:carbohydrate metabolic process"/>
    <property type="evidence" value="ECO:0007669"/>
    <property type="project" value="InterPro"/>
</dbReference>
<dbReference type="SUPFAM" id="SSF51445">
    <property type="entry name" value="(Trans)glycosidases"/>
    <property type="match status" value="1"/>
</dbReference>